<dbReference type="InterPro" id="IPR043741">
    <property type="entry name" value="DUF5686"/>
</dbReference>
<evidence type="ECO:0000313" key="1">
    <source>
        <dbReference type="EMBL" id="TVT40551.1"/>
    </source>
</evidence>
<dbReference type="SUPFAM" id="SSF49464">
    <property type="entry name" value="Carboxypeptidase regulatory domain-like"/>
    <property type="match status" value="1"/>
</dbReference>
<proteinExistence type="predicted"/>
<dbReference type="Gene3D" id="2.60.40.1120">
    <property type="entry name" value="Carboxypeptidase-like, regulatory domain"/>
    <property type="match status" value="1"/>
</dbReference>
<evidence type="ECO:0000313" key="2">
    <source>
        <dbReference type="Proteomes" id="UP000317624"/>
    </source>
</evidence>
<keyword evidence="1" id="KW-0378">Hydrolase</keyword>
<keyword evidence="2" id="KW-1185">Reference proteome</keyword>
<name>A0A558BVK5_9BACT</name>
<gene>
    <name evidence="1" type="ORF">FNT36_13835</name>
</gene>
<reference evidence="1 2" key="1">
    <citation type="submission" date="2019-07" db="EMBL/GenBank/DDBJ databases">
        <title>Hymenobacter sp. straun FUR1 Genome sequencing and assembly.</title>
        <authorList>
            <person name="Chhetri G."/>
        </authorList>
    </citation>
    <scope>NUCLEOTIDE SEQUENCE [LARGE SCALE GENOMIC DNA]</scope>
    <source>
        <strain evidence="1 2">Fur1</strain>
    </source>
</reference>
<accession>A0A558BVK5</accession>
<keyword evidence="1" id="KW-0645">Protease</keyword>
<dbReference type="InterPro" id="IPR008969">
    <property type="entry name" value="CarboxyPept-like_regulatory"/>
</dbReference>
<organism evidence="1 2">
    <name type="scientific">Hymenobacter setariae</name>
    <dbReference type="NCBI Taxonomy" id="2594794"/>
    <lineage>
        <taxon>Bacteria</taxon>
        <taxon>Pseudomonadati</taxon>
        <taxon>Bacteroidota</taxon>
        <taxon>Cytophagia</taxon>
        <taxon>Cytophagales</taxon>
        <taxon>Hymenobacteraceae</taxon>
        <taxon>Hymenobacter</taxon>
    </lineage>
</organism>
<dbReference type="OrthoDB" id="983143at2"/>
<dbReference type="AlphaFoldDB" id="A0A558BVK5"/>
<dbReference type="Pfam" id="PF13715">
    <property type="entry name" value="CarbopepD_reg_2"/>
    <property type="match status" value="1"/>
</dbReference>
<protein>
    <submittedName>
        <fullName evidence="1">Carboxypeptidase-like regulatory domain-containing protein</fullName>
    </submittedName>
</protein>
<comment type="caution">
    <text evidence="1">The sequence shown here is derived from an EMBL/GenBank/DDBJ whole genome shotgun (WGS) entry which is preliminary data.</text>
</comment>
<dbReference type="EMBL" id="VMRJ01000003">
    <property type="protein sequence ID" value="TVT40551.1"/>
    <property type="molecule type" value="Genomic_DNA"/>
</dbReference>
<dbReference type="RefSeq" id="WP_144848628.1">
    <property type="nucleotide sequence ID" value="NZ_VMRJ01000003.1"/>
</dbReference>
<sequence length="889" mass="99963">MRIFLRFQAHWLLAVLLLGPVFAQAGVIKGKVSGAGGESLAFANVSVRGSATSTGSNDQGQYQLRLEAGNYQLVFQYVGYRPRTETVRVPAGDSTVVLNVALAQESYNLAEVAVRGSDRDPAYAIIQQAQQWRSYHQREVATFQARLYIKSLIRLSETPSKVFGLFKMGPDIKPGILYLSESLSDIRFTQPNTIKERMISSRVSGDSRGISFNRAQGGLNFYDNILKPSFSQRGFVSPIAGNSFLFYQYELVGTSQQGGELVHKIKLIPRRRTDPVFNGFIYIVDGSWRIHSVDLRLSKDAQLDYVDDLRIEQLFAPAPGVPHVWSLQSQKLSVTFSAFGFKGSGYATAVFSNYNHVVATYPAPPEVKKAPVAASAPAQPAAPPVVAPVTTKELTRQIKRQKPDLSGLNKQVRRQVKQARRDSIRNDPFAQMKSGEVMLVEKGVNERDSSYWSQIRPVPLTAEEKLDYHKKDSSEVIRNSRPYQDSLDRKRNEFTPAKLLLSGYTYRNTFKKRSLAVQPIFNELQYNTVEGYVLNAEATYTRRTDDRRFVTLTPTLRYGFSNYQLQPSLTINWQLDPVKLRQVGLIAGRTVENFDRNSQLTPFINSVYSLLANRNYAKLYRRDGAELSYLWEPVNGLTVRGAASYFDRRELFNTSTYLWHDVEGRAFTSNQPLAEEAPDGTGFGRSKAATLTLSVSYRPGTTYITRPDMKYNLGSKYPLFNAQLRQGVGGVLGANVRYTLLQGRISQTLQLGLLGTSAYEAVLGGFVGSQANLMFADYRHFSGNRTILTGNFSQFQLLDYYQYSTRSSYFEGHFNHHFNGFIFNKIPLLKSLKWQEVLSLNYLQTSQSGPYFELGAGIEHIFKLGRIDFFTSLQRGQHVGSGIRLGLGI</sequence>
<keyword evidence="1" id="KW-0121">Carboxypeptidase</keyword>
<dbReference type="Pfam" id="PF18939">
    <property type="entry name" value="DUF5686"/>
    <property type="match status" value="1"/>
</dbReference>
<dbReference type="Proteomes" id="UP000317624">
    <property type="component" value="Unassembled WGS sequence"/>
</dbReference>
<dbReference type="GO" id="GO:0004180">
    <property type="term" value="F:carboxypeptidase activity"/>
    <property type="evidence" value="ECO:0007669"/>
    <property type="project" value="UniProtKB-KW"/>
</dbReference>